<dbReference type="AlphaFoldDB" id="A0A851HJK4"/>
<dbReference type="RefSeq" id="WP_178734126.1">
    <property type="nucleotide sequence ID" value="NZ_JABUOH010000037.1"/>
</dbReference>
<dbReference type="InterPro" id="IPR021348">
    <property type="entry name" value="DUF2963"/>
</dbReference>
<evidence type="ECO:0000313" key="2">
    <source>
        <dbReference type="EMBL" id="NWN45726.1"/>
    </source>
</evidence>
<evidence type="ECO:0000259" key="1">
    <source>
        <dbReference type="Pfam" id="PF11178"/>
    </source>
</evidence>
<comment type="caution">
    <text evidence="2">The sequence shown here is derived from an EMBL/GenBank/DDBJ whole genome shotgun (WGS) entry which is preliminary data.</text>
</comment>
<feature type="domain" description="DUF2963" evidence="1">
    <location>
        <begin position="44"/>
        <end position="80"/>
    </location>
</feature>
<sequence length="245" mass="28545">MENEWLNGQPDIKIHYHYMKNQNDVQTILNQLPQYQNQIHAPNYEYDPQTGNRTKSTDYHPDGSISINYEYDPQSGKLLKGHCYTPDGSRCFTAQFDPYSTTSFNPGEKYDACFNSNQYKTMSWYFKSPPSNLIGAYFIPRQNPFNKEYPAADYQYTLEDMLKNKMSISEAHLFYKVEPIKIHKYNVQSIHDAPDILAQAGHPGVSISNPHKPGYNHHANSSVINYKYFKNPPFWFTRRLLHPSP</sequence>
<dbReference type="Pfam" id="PF11178">
    <property type="entry name" value="DUF2963"/>
    <property type="match status" value="1"/>
</dbReference>
<evidence type="ECO:0000313" key="3">
    <source>
        <dbReference type="Proteomes" id="UP000568109"/>
    </source>
</evidence>
<keyword evidence="3" id="KW-1185">Reference proteome</keyword>
<reference evidence="2 3" key="1">
    <citation type="submission" date="2020-06" db="EMBL/GenBank/DDBJ databases">
        <title>Draft genome sequence of Candidatus Phytoplasma pruni (X-disease group, subgroup 16SrIII-B) strain ChTDIII from Argentina.</title>
        <authorList>
            <person name="Fernandez F.D."/>
            <person name="Zuebert C."/>
            <person name="Huettel B."/>
            <person name="Kube M."/>
            <person name="Conci L.R."/>
        </authorList>
    </citation>
    <scope>NUCLEOTIDE SEQUENCE [LARGE SCALE GENOMIC DNA]</scope>
    <source>
        <strain evidence="2 3">ChTDIII</strain>
    </source>
</reference>
<organism evidence="2 3">
    <name type="scientific">Candidatus Phytoplasma pruni</name>
    <dbReference type="NCBI Taxonomy" id="479893"/>
    <lineage>
        <taxon>Bacteria</taxon>
        <taxon>Bacillati</taxon>
        <taxon>Mycoplasmatota</taxon>
        <taxon>Mollicutes</taxon>
        <taxon>Acholeplasmatales</taxon>
        <taxon>Acholeplasmataceae</taxon>
        <taxon>Candidatus Phytoplasma</taxon>
        <taxon>16SrIII (X-disease group)</taxon>
    </lineage>
</organism>
<dbReference type="Proteomes" id="UP000568109">
    <property type="component" value="Unassembled WGS sequence"/>
</dbReference>
<name>A0A851HJK4_9MOLU</name>
<protein>
    <recommendedName>
        <fullName evidence="1">DUF2963 domain-containing protein</fullName>
    </recommendedName>
</protein>
<accession>A0A851HJK4</accession>
<gene>
    <name evidence="2" type="ORF">HR065_01335</name>
</gene>
<dbReference type="EMBL" id="JABUOH010000037">
    <property type="protein sequence ID" value="NWN45726.1"/>
    <property type="molecule type" value="Genomic_DNA"/>
</dbReference>
<proteinExistence type="predicted"/>